<dbReference type="GO" id="GO:0005829">
    <property type="term" value="C:cytosol"/>
    <property type="evidence" value="ECO:0007669"/>
    <property type="project" value="TreeGrafter"/>
</dbReference>
<dbReference type="GO" id="GO:0004488">
    <property type="term" value="F:methylenetetrahydrofolate dehydrogenase (NADP+) activity"/>
    <property type="evidence" value="ECO:0007669"/>
    <property type="project" value="InterPro"/>
</dbReference>
<keyword evidence="8" id="KW-0511">Multifunctional enzyme</keyword>
<dbReference type="Gene3D" id="1.10.418.10">
    <property type="entry name" value="Calponin-like domain"/>
    <property type="match status" value="1"/>
</dbReference>
<proteinExistence type="inferred from homology"/>
<dbReference type="SUPFAM" id="SSF51735">
    <property type="entry name" value="NAD(P)-binding Rossmann-fold domains"/>
    <property type="match status" value="1"/>
</dbReference>
<feature type="coiled-coil region" evidence="9">
    <location>
        <begin position="621"/>
        <end position="655"/>
    </location>
</feature>
<dbReference type="STRING" id="1202772.A0A1V9Z9H0"/>
<keyword evidence="6" id="KW-0521">NADP</keyword>
<evidence type="ECO:0000313" key="13">
    <source>
        <dbReference type="Proteomes" id="UP000243579"/>
    </source>
</evidence>
<dbReference type="InterPro" id="IPR036872">
    <property type="entry name" value="CH_dom_sf"/>
</dbReference>
<evidence type="ECO:0000256" key="8">
    <source>
        <dbReference type="ARBA" id="ARBA00023268"/>
    </source>
</evidence>
<protein>
    <recommendedName>
        <fullName evidence="11">Calponin-homology (CH) domain-containing protein</fullName>
    </recommendedName>
</protein>
<name>A0A1V9Z9H0_ACHHY</name>
<dbReference type="PANTHER" id="PTHR48099:SF5">
    <property type="entry name" value="C-1-TETRAHYDROFOLATE SYNTHASE, CYTOPLASMIC"/>
    <property type="match status" value="1"/>
</dbReference>
<evidence type="ECO:0000256" key="9">
    <source>
        <dbReference type="SAM" id="Coils"/>
    </source>
</evidence>
<keyword evidence="5" id="KW-0378">Hydrolase</keyword>
<sequence length="1309" mass="147200">MSRLTRVINGSLIAAKMRAQVKAKIDALVTPGGARPGLGVIMVGDRKDSRAYVEAKGRACLEVGIESINRFFPTDVTQDEILQQVRDFNADTSIDGILVQLPLPPSIDEKAIIDAVLPAKDVDGLHPFNVGELSMRGRHPLFTACTPQGVVQLLDEEGVEIEGKIVVVLGRSDLVGNPVGMLLRKRHATVISCHSRTGNIPTFVRQADIVISACGVPRIVRGEWLKPGAVVIDVGINFVRDAATGEAAMVGDVCFNEAMGVAGAITPVPGGVGPMTIAMLMRNAALRMEPQFTATLLPRVFREGAVESREPIRPLQRRQSSTAGSHRRASGVPGNQSLLLQPAPYEAPFGRHRGSQLLPAKPHASPRGFVVHPQDEAGIVFPYSNIADDDGSLQQIMWAKWTSDASADKEAKSFQSFALYAQMKLQEAQRTAAYLEQPNLFVTAVACALLSTCADRLGASGGIVHQLLQVLVSAVYHHKDGKVTPPGLLVDAYSPYFVEYRRLRRTCVELLEENTRKHNDTAERKQSFSKMQRVIQGTTRIWKHRLLRFLYFQWAYFLFRRRRIRVFVDRTFRHKNRGTIRETFRAWRVEALRKAYYRESANYQTMLSVTAESLSRKDVQLTSATEKIAKLQMHLDQLTTTNATLIARVQDLEGQIRLLRLTNKPGADHPPLVSAMTAPATAYERMDTIVYEDEPRGDSGRVNKMLLEGMFAMARMVESSVIQFSKDALESLETQYDGSELRQLSQRIADEHAQIDKMTTGYHDAHLTNILSKPVDTILLHWARMKLEGSKLVLRPQDRMLKNFTDDLADGSKYSTLLHHLYPYEYDANMVREIDVERRLRNIERFGRELRVELGSDVKLPVVVTSDSIAAQSGLENAVFIGMLFAMSPAHFTRVNTDKCRKIFLQIVASWKKVRGLMLEVKRTPEDPLGAENMMVVTLGKEMRRCEEFHSLLQREMTALACASNESASVLSKLTHKILSFSWRMLSQRSQGIDGDIVDERKAEAILKFTTVAPADIRQIILDEASPRRHSVGDTEVMTRVFGIQKVLKQHFTDLRAIFRHYSCSTLRGHSSTMSLQEYMKFVKDCGIVDKKVHLPVVDAIYHQCVTSKNSAAPREMAPADFVQALIYLADKKFPSVVFEDRIAELLDKCVIPNASRSQPEAFRLLLRLPEVRAVYHKYKAPLQHIFKYYASMKTDDEMTTATKSSSTIDVNEFLNLVKDCKLIGFFVTDVIVKQIFVLVQRQYDDTETQVNTSAEEEDLQVDFAEFEEALAVLTEHVICNPYIPISKRLEQFITEMVLPRARQKKTKQ</sequence>
<dbReference type="Proteomes" id="UP000243579">
    <property type="component" value="Unassembled WGS sequence"/>
</dbReference>
<dbReference type="GO" id="GO:0035999">
    <property type="term" value="P:tetrahydrofolate interconversion"/>
    <property type="evidence" value="ECO:0007669"/>
    <property type="project" value="TreeGrafter"/>
</dbReference>
<dbReference type="Gene3D" id="3.40.50.720">
    <property type="entry name" value="NAD(P)-binding Rossmann-like Domain"/>
    <property type="match status" value="1"/>
</dbReference>
<dbReference type="HAMAP" id="MF_01576">
    <property type="entry name" value="THF_DHG_CYH"/>
    <property type="match status" value="1"/>
</dbReference>
<keyword evidence="13" id="KW-1185">Reference proteome</keyword>
<keyword evidence="7" id="KW-0560">Oxidoreductase</keyword>
<evidence type="ECO:0000256" key="10">
    <source>
        <dbReference type="SAM" id="MobiDB-lite"/>
    </source>
</evidence>
<evidence type="ECO:0000256" key="5">
    <source>
        <dbReference type="ARBA" id="ARBA00022801"/>
    </source>
</evidence>
<dbReference type="GO" id="GO:0046785">
    <property type="term" value="P:microtubule polymerization"/>
    <property type="evidence" value="ECO:0007669"/>
    <property type="project" value="InterPro"/>
</dbReference>
<dbReference type="InterPro" id="IPR020630">
    <property type="entry name" value="THF_DH/CycHdrlase_cat_dom"/>
</dbReference>
<dbReference type="PRINTS" id="PR00085">
    <property type="entry name" value="THFDHDRGNASE"/>
</dbReference>
<dbReference type="InterPro" id="IPR008907">
    <property type="entry name" value="TPP/p25"/>
</dbReference>
<dbReference type="Pfam" id="PF02882">
    <property type="entry name" value="THF_DHG_CYH_C"/>
    <property type="match status" value="1"/>
</dbReference>
<dbReference type="InterPro" id="IPR011992">
    <property type="entry name" value="EF-hand-dom_pair"/>
</dbReference>
<comment type="pathway">
    <text evidence="1">One-carbon metabolism; tetrahydrofolate interconversion.</text>
</comment>
<evidence type="ECO:0000256" key="3">
    <source>
        <dbReference type="ARBA" id="ARBA00011738"/>
    </source>
</evidence>
<dbReference type="InterPro" id="IPR036291">
    <property type="entry name" value="NAD(P)-bd_dom_sf"/>
</dbReference>
<comment type="caution">
    <text evidence="12">The sequence shown here is derived from an EMBL/GenBank/DDBJ whole genome shotgun (WGS) entry which is preliminary data.</text>
</comment>
<dbReference type="FunFam" id="3.40.50.720:FF:000006">
    <property type="entry name" value="Bifunctional protein FolD"/>
    <property type="match status" value="1"/>
</dbReference>
<comment type="similarity">
    <text evidence="2">Belongs to the TPPP family.</text>
</comment>
<feature type="region of interest" description="Disordered" evidence="10">
    <location>
        <begin position="308"/>
        <end position="337"/>
    </location>
</feature>
<comment type="subunit">
    <text evidence="3">Homodimer.</text>
</comment>
<evidence type="ECO:0000259" key="11">
    <source>
        <dbReference type="PROSITE" id="PS50021"/>
    </source>
</evidence>
<evidence type="ECO:0000256" key="2">
    <source>
        <dbReference type="ARBA" id="ARBA00010994"/>
    </source>
</evidence>
<dbReference type="PANTHER" id="PTHR48099">
    <property type="entry name" value="C-1-TETRAHYDROFOLATE SYNTHASE, CYTOPLASMIC-RELATED"/>
    <property type="match status" value="1"/>
</dbReference>
<dbReference type="EMBL" id="JNBR01000358">
    <property type="protein sequence ID" value="OQR94581.1"/>
    <property type="molecule type" value="Genomic_DNA"/>
</dbReference>
<dbReference type="Gene3D" id="3.40.50.10860">
    <property type="entry name" value="Leucine Dehydrogenase, chain A, domain 1"/>
    <property type="match status" value="1"/>
</dbReference>
<dbReference type="PROSITE" id="PS50021">
    <property type="entry name" value="CH"/>
    <property type="match status" value="1"/>
</dbReference>
<evidence type="ECO:0000256" key="7">
    <source>
        <dbReference type="ARBA" id="ARBA00023002"/>
    </source>
</evidence>
<dbReference type="FunFam" id="3.40.50.10860:FF:000005">
    <property type="entry name" value="C-1-tetrahydrofolate synthase, cytoplasmic, putative"/>
    <property type="match status" value="1"/>
</dbReference>
<dbReference type="InterPro" id="IPR001715">
    <property type="entry name" value="CH_dom"/>
</dbReference>
<dbReference type="GO" id="GO:0004477">
    <property type="term" value="F:methenyltetrahydrofolate cyclohydrolase activity"/>
    <property type="evidence" value="ECO:0007669"/>
    <property type="project" value="TreeGrafter"/>
</dbReference>
<dbReference type="GO" id="GO:0015631">
    <property type="term" value="F:tubulin binding"/>
    <property type="evidence" value="ECO:0007669"/>
    <property type="project" value="InterPro"/>
</dbReference>
<keyword evidence="9" id="KW-0175">Coiled coil</keyword>
<dbReference type="InterPro" id="IPR000672">
    <property type="entry name" value="THF_DH/CycHdrlase"/>
</dbReference>
<dbReference type="OrthoDB" id="193095at2759"/>
<evidence type="ECO:0000256" key="6">
    <source>
        <dbReference type="ARBA" id="ARBA00022857"/>
    </source>
</evidence>
<gene>
    <name evidence="12" type="ORF">ACHHYP_01116</name>
</gene>
<reference evidence="12 13" key="1">
    <citation type="journal article" date="2014" name="Genome Biol. Evol.">
        <title>The secreted proteins of Achlya hypogyna and Thraustotheca clavata identify the ancestral oomycete secretome and reveal gene acquisitions by horizontal gene transfer.</title>
        <authorList>
            <person name="Misner I."/>
            <person name="Blouin N."/>
            <person name="Leonard G."/>
            <person name="Richards T.A."/>
            <person name="Lane C.E."/>
        </authorList>
    </citation>
    <scope>NUCLEOTIDE SEQUENCE [LARGE SCALE GENOMIC DNA]</scope>
    <source>
        <strain evidence="12 13">ATCC 48635</strain>
    </source>
</reference>
<dbReference type="Pfam" id="PF05517">
    <property type="entry name" value="p25-alpha"/>
    <property type="match status" value="1"/>
</dbReference>
<evidence type="ECO:0000256" key="4">
    <source>
        <dbReference type="ARBA" id="ARBA00022563"/>
    </source>
</evidence>
<evidence type="ECO:0000313" key="12">
    <source>
        <dbReference type="EMBL" id="OQR94581.1"/>
    </source>
</evidence>
<dbReference type="Pfam" id="PF00763">
    <property type="entry name" value="THF_DHG_CYH"/>
    <property type="match status" value="1"/>
</dbReference>
<organism evidence="12 13">
    <name type="scientific">Achlya hypogyna</name>
    <name type="common">Oomycete</name>
    <name type="synonym">Protoachlya hypogyna</name>
    <dbReference type="NCBI Taxonomy" id="1202772"/>
    <lineage>
        <taxon>Eukaryota</taxon>
        <taxon>Sar</taxon>
        <taxon>Stramenopiles</taxon>
        <taxon>Oomycota</taxon>
        <taxon>Saprolegniomycetes</taxon>
        <taxon>Saprolegniales</taxon>
        <taxon>Achlyaceae</taxon>
        <taxon>Achlya</taxon>
    </lineage>
</organism>
<dbReference type="SUPFAM" id="SSF47576">
    <property type="entry name" value="Calponin-homology domain, CH-domain"/>
    <property type="match status" value="1"/>
</dbReference>
<dbReference type="Gene3D" id="1.10.238.10">
    <property type="entry name" value="EF-hand"/>
    <property type="match status" value="1"/>
</dbReference>
<accession>A0A1V9Z9H0</accession>
<dbReference type="SUPFAM" id="SSF47473">
    <property type="entry name" value="EF-hand"/>
    <property type="match status" value="1"/>
</dbReference>
<dbReference type="CDD" id="cd01080">
    <property type="entry name" value="NAD_bind_m-THF_DH_Cyclohyd"/>
    <property type="match status" value="1"/>
</dbReference>
<dbReference type="SUPFAM" id="SSF53223">
    <property type="entry name" value="Aminoacid dehydrogenase-like, N-terminal domain"/>
    <property type="match status" value="1"/>
</dbReference>
<dbReference type="InterPro" id="IPR046346">
    <property type="entry name" value="Aminoacid_DH-like_N_sf"/>
</dbReference>
<dbReference type="InterPro" id="IPR020631">
    <property type="entry name" value="THF_DH/CycHdrlase_NAD-bd_dom"/>
</dbReference>
<evidence type="ECO:0000256" key="1">
    <source>
        <dbReference type="ARBA" id="ARBA00004777"/>
    </source>
</evidence>
<keyword evidence="4" id="KW-0554">One-carbon metabolism</keyword>
<dbReference type="PROSITE" id="PS00767">
    <property type="entry name" value="THF_DHG_CYH_2"/>
    <property type="match status" value="1"/>
</dbReference>
<feature type="domain" description="Calponin-homology (CH)" evidence="11">
    <location>
        <begin position="773"/>
        <end position="889"/>
    </location>
</feature>
<dbReference type="InterPro" id="IPR020867">
    <property type="entry name" value="THF_DH/CycHdrlase_CS"/>
</dbReference>